<name>A0AAX2J2B0_KINKI</name>
<reference evidence="1 2" key="1">
    <citation type="submission" date="2018-06" db="EMBL/GenBank/DDBJ databases">
        <authorList>
            <consortium name="Pathogen Informatics"/>
            <person name="Doyle S."/>
        </authorList>
    </citation>
    <scope>NUCLEOTIDE SEQUENCE [LARGE SCALE GENOMIC DNA]</scope>
    <source>
        <strain evidence="1 2">NCTC10529</strain>
    </source>
</reference>
<dbReference type="GO" id="GO:0018659">
    <property type="term" value="F:4-hydroxybenzoate 3-monooxygenase activity"/>
    <property type="evidence" value="ECO:0007669"/>
    <property type="project" value="UniProtKB-EC"/>
</dbReference>
<dbReference type="EC" id="1.14.13.2" evidence="1"/>
<dbReference type="Proteomes" id="UP000248598">
    <property type="component" value="Chromosome 1"/>
</dbReference>
<dbReference type="EMBL" id="LS483426">
    <property type="protein sequence ID" value="SQH24259.1"/>
    <property type="molecule type" value="Genomic_DNA"/>
</dbReference>
<gene>
    <name evidence="1" type="primary">pobA</name>
    <name evidence="1" type="ORF">NCTC10529_00417</name>
</gene>
<dbReference type="Gene3D" id="3.30.9.10">
    <property type="entry name" value="D-Amino Acid Oxidase, subunit A, domain 2"/>
    <property type="match status" value="1"/>
</dbReference>
<organism evidence="1 2">
    <name type="scientific">Kingella kingae</name>
    <dbReference type="NCBI Taxonomy" id="504"/>
    <lineage>
        <taxon>Bacteria</taxon>
        <taxon>Pseudomonadati</taxon>
        <taxon>Pseudomonadota</taxon>
        <taxon>Betaproteobacteria</taxon>
        <taxon>Neisseriales</taxon>
        <taxon>Neisseriaceae</taxon>
        <taxon>Kingella</taxon>
    </lineage>
</organism>
<sequence length="63" mass="7531">MCRLLFLRDCSRYYLQVPLTDKVEDWSDERFWAELKNRLSPEAAERLVTARAWKKASRPCVVL</sequence>
<dbReference type="SUPFAM" id="SSF54373">
    <property type="entry name" value="FAD-linked reductases, C-terminal domain"/>
    <property type="match status" value="1"/>
</dbReference>
<proteinExistence type="predicted"/>
<accession>A0AAX2J2B0</accession>
<keyword evidence="1" id="KW-0560">Oxidoreductase</keyword>
<dbReference type="AlphaFoldDB" id="A0AAX2J2B0"/>
<evidence type="ECO:0000313" key="1">
    <source>
        <dbReference type="EMBL" id="SQH24259.1"/>
    </source>
</evidence>
<evidence type="ECO:0000313" key="2">
    <source>
        <dbReference type="Proteomes" id="UP000248598"/>
    </source>
</evidence>
<protein>
    <submittedName>
        <fullName evidence="1">p-hydroxybenzoate hydroxylase</fullName>
        <ecNumber evidence="1">1.14.13.2</ecNumber>
    </submittedName>
</protein>
<dbReference type="RefSeq" id="WP_032827846.1">
    <property type="nucleotide sequence ID" value="NZ_JARXSF010000040.1"/>
</dbReference>